<sequence>MCNCYCVVCNERMVAKKGTEREHHFAHESNKADCVINHETLLHMFAKRVIQDAGGLVVPPDIERKLTGSPQISQSNPTWLMLNRVEEEKKLDDIRPDLIGYTWDTQVLIEVAYSSFVGDEKLAKLEAHKLLALEIDLSEFDPENFDLETTKEAILNGVELKRWLFFPEPAVADNNRAFTEEIVTIKGIWVSLKTLQYGDLAVKVVAFNPEVNAIVKAIAKRYYGRWRQDYKNWIVPSHWLQHAINDLRAEADKV</sequence>
<keyword evidence="3" id="KW-1185">Reference proteome</keyword>
<dbReference type="RefSeq" id="WP_349432738.1">
    <property type="nucleotide sequence ID" value="NZ_CP157743.1"/>
</dbReference>
<dbReference type="EMBL" id="CP157743">
    <property type="protein sequence ID" value="XBS22540.1"/>
    <property type="molecule type" value="Genomic_DNA"/>
</dbReference>
<dbReference type="KEGG" id="mech:Q9L42_005515"/>
<name>A0AAU7NZM1_9GAMM</name>
<feature type="domain" description="Competence protein CoiA-like N-terminal" evidence="1">
    <location>
        <begin position="4"/>
        <end position="34"/>
    </location>
</feature>
<reference evidence="2 3" key="1">
    <citation type="journal article" date="2024" name="Microbiology">
        <title>Methylomarinum rosea sp. nov., a novel halophilic methanotrophic bacterium from the hypersaline Lake Elton.</title>
        <authorList>
            <person name="Suleimanov R.Z."/>
            <person name="Oshkin I.Y."/>
            <person name="Danilova O.V."/>
            <person name="Suzina N.E."/>
            <person name="Dedysh S.N."/>
        </authorList>
    </citation>
    <scope>NUCLEOTIDE SEQUENCE [LARGE SCALE GENOMIC DNA]</scope>
    <source>
        <strain evidence="2 3">Ch1-1</strain>
    </source>
</reference>
<evidence type="ECO:0000259" key="1">
    <source>
        <dbReference type="Pfam" id="PF25164"/>
    </source>
</evidence>
<proteinExistence type="predicted"/>
<dbReference type="InterPro" id="IPR057253">
    <property type="entry name" value="CoiA-like_N"/>
</dbReference>
<gene>
    <name evidence="2" type="ORF">Q9L42_005515</name>
</gene>
<accession>A0AAU7NZM1</accession>
<evidence type="ECO:0000313" key="2">
    <source>
        <dbReference type="EMBL" id="XBS22540.1"/>
    </source>
</evidence>
<dbReference type="AlphaFoldDB" id="A0AAU7NZM1"/>
<protein>
    <submittedName>
        <fullName evidence="2">Competence protein CoiA family protein</fullName>
    </submittedName>
</protein>
<evidence type="ECO:0000313" key="3">
    <source>
        <dbReference type="Proteomes" id="UP001225378"/>
    </source>
</evidence>
<organism evidence="2 3">
    <name type="scientific">Methylomarinum roseum</name>
    <dbReference type="NCBI Taxonomy" id="3067653"/>
    <lineage>
        <taxon>Bacteria</taxon>
        <taxon>Pseudomonadati</taxon>
        <taxon>Pseudomonadota</taxon>
        <taxon>Gammaproteobacteria</taxon>
        <taxon>Methylococcales</taxon>
        <taxon>Methylococcaceae</taxon>
        <taxon>Methylomarinum</taxon>
    </lineage>
</organism>
<dbReference type="Proteomes" id="UP001225378">
    <property type="component" value="Chromosome"/>
</dbReference>
<dbReference type="Pfam" id="PF25164">
    <property type="entry name" value="CoiA_N"/>
    <property type="match status" value="1"/>
</dbReference>